<dbReference type="InterPro" id="IPR025333">
    <property type="entry name" value="DUF4239"/>
</dbReference>
<dbReference type="EMBL" id="JAHKNI010000006">
    <property type="protein sequence ID" value="MBU3063752.1"/>
    <property type="molecule type" value="Genomic_DNA"/>
</dbReference>
<gene>
    <name evidence="2" type="ORF">KO481_19730</name>
</gene>
<sequence length="259" mass="28422">MTQELIVAIAAAILAMAVFVIGDRLRPKSWRHTDDEAAGTLVLDLSKTFFTAVVAFVVVICWQQFQNAHSHTVTEAKGLVDAYWVAHFMPEPDQQRIEGLLQAYTHQVVSQDWPMMNQHGRLSPTAQHTLDTAREAVTAVRSTDPVVTDQRSRALASLEKVAEARSDRTLDQGHSISGFLNVVLLFGTVLLLLNPVLSGVRVSWRSVVMTGLLGVVVGSALLEIHKLDQPYAGVVVVSHEAFDQALSRYQQISSVTGNE</sequence>
<feature type="transmembrane region" description="Helical" evidence="1">
    <location>
        <begin position="203"/>
        <end position="222"/>
    </location>
</feature>
<organism evidence="2 3">
    <name type="scientific">Nocardia albiluteola</name>
    <dbReference type="NCBI Taxonomy" id="2842303"/>
    <lineage>
        <taxon>Bacteria</taxon>
        <taxon>Bacillati</taxon>
        <taxon>Actinomycetota</taxon>
        <taxon>Actinomycetes</taxon>
        <taxon>Mycobacteriales</taxon>
        <taxon>Nocardiaceae</taxon>
        <taxon>Nocardia</taxon>
    </lineage>
</organism>
<evidence type="ECO:0000256" key="1">
    <source>
        <dbReference type="SAM" id="Phobius"/>
    </source>
</evidence>
<dbReference type="Pfam" id="PF14023">
    <property type="entry name" value="Bestrophin-like"/>
    <property type="match status" value="1"/>
</dbReference>
<accession>A0ABS6B0D3</accession>
<reference evidence="2 3" key="1">
    <citation type="submission" date="2021-06" db="EMBL/GenBank/DDBJ databases">
        <title>Actinomycetes sequencing.</title>
        <authorList>
            <person name="Shan Q."/>
        </authorList>
    </citation>
    <scope>NUCLEOTIDE SEQUENCE [LARGE SCALE GENOMIC DNA]</scope>
    <source>
        <strain evidence="2 3">NEAU-G5</strain>
    </source>
</reference>
<protein>
    <submittedName>
        <fullName evidence="2">DUF4239 domain-containing protein</fullName>
    </submittedName>
</protein>
<evidence type="ECO:0000313" key="2">
    <source>
        <dbReference type="EMBL" id="MBU3063752.1"/>
    </source>
</evidence>
<feature type="transmembrane region" description="Helical" evidence="1">
    <location>
        <begin position="6"/>
        <end position="22"/>
    </location>
</feature>
<dbReference type="RefSeq" id="WP_215918653.1">
    <property type="nucleotide sequence ID" value="NZ_JAHKNI010000006.1"/>
</dbReference>
<keyword evidence="3" id="KW-1185">Reference proteome</keyword>
<keyword evidence="1" id="KW-0812">Transmembrane</keyword>
<feature type="transmembrane region" description="Helical" evidence="1">
    <location>
        <begin position="178"/>
        <end position="197"/>
    </location>
</feature>
<evidence type="ECO:0000313" key="3">
    <source>
        <dbReference type="Proteomes" id="UP000733379"/>
    </source>
</evidence>
<proteinExistence type="predicted"/>
<keyword evidence="1" id="KW-1133">Transmembrane helix</keyword>
<comment type="caution">
    <text evidence="2">The sequence shown here is derived from an EMBL/GenBank/DDBJ whole genome shotgun (WGS) entry which is preliminary data.</text>
</comment>
<dbReference type="Proteomes" id="UP000733379">
    <property type="component" value="Unassembled WGS sequence"/>
</dbReference>
<name>A0ABS6B0D3_9NOCA</name>
<keyword evidence="1" id="KW-0472">Membrane</keyword>